<dbReference type="PANTHER" id="PTHR12697:SF38">
    <property type="entry name" value="PBS LYASE HEAT DOMAIN PROTEIN REPEAT-CONTAINING PROTEIN"/>
    <property type="match status" value="1"/>
</dbReference>
<keyword evidence="1" id="KW-0732">Signal</keyword>
<evidence type="ECO:0000313" key="3">
    <source>
        <dbReference type="Proteomes" id="UP000178086"/>
    </source>
</evidence>
<reference evidence="2 3" key="1">
    <citation type="journal article" date="2016" name="Nat. Commun.">
        <title>Thousands of microbial genomes shed light on interconnected biogeochemical processes in an aquifer system.</title>
        <authorList>
            <person name="Anantharaman K."/>
            <person name="Brown C.T."/>
            <person name="Hug L.A."/>
            <person name="Sharon I."/>
            <person name="Castelle C.J."/>
            <person name="Probst A.J."/>
            <person name="Thomas B.C."/>
            <person name="Singh A."/>
            <person name="Wilkins M.J."/>
            <person name="Karaoz U."/>
            <person name="Brodie E.L."/>
            <person name="Williams K.H."/>
            <person name="Hubbard S.S."/>
            <person name="Banfield J.F."/>
        </authorList>
    </citation>
    <scope>NUCLEOTIDE SEQUENCE [LARGE SCALE GENOMIC DNA]</scope>
</reference>
<sequence length="663" mass="73625">MYSNIMYRKYIFLLPLLVLQPALKAESTQFDKELAFVLLHADLDYGERTWRRFSNLPLREKERLLPLLCAGVIDSDERVRGNAVSNLSDIGEKALPCLTEALKDKSDGVKFHTLRGLPKLKEGDSKTQEEIIKLFSSANPNIRRTAIDTLGRVGFPTKETIAVLKDKYNSTDDGLRSNAACALANLGDFTDALPLLQKDLLNSITCIGWLGPKASSLIPDMLDLAKKDMSYSLLIALGRMGKDAEPALPLLIEELLHGKEPLWAATGIINIGVATDDVLGIIERVGIYTHLTPPASFASFGEKGAHRIFPRLMEIRNASKEKEWIDKRLYEMSPYLKGELLSLIKGSSPVDSALFRIIAKAGPKAAKPLASYLKDKNDIVRTDAANALQEMGPQAYAAIPELLDIKTERIGSIGEQAFPYLQKYLGYDRPEAWAMRAVGYMPAKEEVVEYILPFTSHPNQEIRLETIQALTRMHAYPDKCMPALIKALHDIKTQVFDAAITALQAYGPDAKSAIPTLKAKLHEAMQAKDTNRIYVLAHALNTISVESKEVDNIVLSALLSIDPYGKMDQIRVFQKMGYIPEEHVKTFFDNIPSLSGYGQAVDIESLISSRLIKDKQLIDRLHDSNSVIATAAYQILCETGTEVALKACREYASSDINPHRDNK</sequence>
<dbReference type="EMBL" id="MELI01000057">
    <property type="protein sequence ID" value="OFW33900.1"/>
    <property type="molecule type" value="Genomic_DNA"/>
</dbReference>
<organism evidence="2 3">
    <name type="scientific">Candidatus Aquicultor primus</name>
    <dbReference type="NCBI Taxonomy" id="1797195"/>
    <lineage>
        <taxon>Bacteria</taxon>
        <taxon>Bacillati</taxon>
        <taxon>Actinomycetota</taxon>
        <taxon>Candidatus Aquicultoria</taxon>
        <taxon>Candidatus Aquicultorales</taxon>
        <taxon>Candidatus Aquicultoraceae</taxon>
        <taxon>Candidatus Aquicultor</taxon>
    </lineage>
</organism>
<protein>
    <recommendedName>
        <fullName evidence="4">HEAT repeat domain-containing protein</fullName>
    </recommendedName>
</protein>
<name>A0A1F2ULM5_9ACTN</name>
<dbReference type="Proteomes" id="UP000178086">
    <property type="component" value="Unassembled WGS sequence"/>
</dbReference>
<feature type="signal peptide" evidence="1">
    <location>
        <begin position="1"/>
        <end position="24"/>
    </location>
</feature>
<feature type="chain" id="PRO_5038850635" description="HEAT repeat domain-containing protein" evidence="1">
    <location>
        <begin position="25"/>
        <end position="663"/>
    </location>
</feature>
<gene>
    <name evidence="2" type="ORF">A2074_02870</name>
</gene>
<dbReference type="PANTHER" id="PTHR12697">
    <property type="entry name" value="PBS LYASE HEAT-LIKE PROTEIN"/>
    <property type="match status" value="1"/>
</dbReference>
<dbReference type="SUPFAM" id="SSF48371">
    <property type="entry name" value="ARM repeat"/>
    <property type="match status" value="1"/>
</dbReference>
<dbReference type="AlphaFoldDB" id="A0A1F2ULM5"/>
<dbReference type="InterPro" id="IPR016024">
    <property type="entry name" value="ARM-type_fold"/>
</dbReference>
<evidence type="ECO:0000256" key="1">
    <source>
        <dbReference type="SAM" id="SignalP"/>
    </source>
</evidence>
<dbReference type="InterPro" id="IPR011989">
    <property type="entry name" value="ARM-like"/>
</dbReference>
<proteinExistence type="predicted"/>
<evidence type="ECO:0000313" key="2">
    <source>
        <dbReference type="EMBL" id="OFW33900.1"/>
    </source>
</evidence>
<dbReference type="GO" id="GO:0016491">
    <property type="term" value="F:oxidoreductase activity"/>
    <property type="evidence" value="ECO:0007669"/>
    <property type="project" value="TreeGrafter"/>
</dbReference>
<dbReference type="Gene3D" id="1.25.10.10">
    <property type="entry name" value="Leucine-rich Repeat Variant"/>
    <property type="match status" value="2"/>
</dbReference>
<dbReference type="Pfam" id="PF13646">
    <property type="entry name" value="HEAT_2"/>
    <property type="match status" value="1"/>
</dbReference>
<evidence type="ECO:0008006" key="4">
    <source>
        <dbReference type="Google" id="ProtNLM"/>
    </source>
</evidence>
<comment type="caution">
    <text evidence="2">The sequence shown here is derived from an EMBL/GenBank/DDBJ whole genome shotgun (WGS) entry which is preliminary data.</text>
</comment>
<accession>A0A1F2ULM5</accession>